<feature type="transmembrane region" description="Helical" evidence="8">
    <location>
        <begin position="151"/>
        <end position="172"/>
    </location>
</feature>
<keyword evidence="11" id="KW-1185">Reference proteome</keyword>
<dbReference type="GO" id="GO:0022857">
    <property type="term" value="F:transmembrane transporter activity"/>
    <property type="evidence" value="ECO:0007669"/>
    <property type="project" value="InterPro"/>
</dbReference>
<dbReference type="Gene3D" id="1.20.1250.20">
    <property type="entry name" value="MFS general substrate transporter like domains"/>
    <property type="match status" value="2"/>
</dbReference>
<keyword evidence="5 8" id="KW-1133">Transmembrane helix</keyword>
<feature type="transmembrane region" description="Helical" evidence="8">
    <location>
        <begin position="328"/>
        <end position="348"/>
    </location>
</feature>
<dbReference type="InterPro" id="IPR036259">
    <property type="entry name" value="MFS_trans_sf"/>
</dbReference>
<feature type="transmembrane region" description="Helical" evidence="8">
    <location>
        <begin position="58"/>
        <end position="78"/>
    </location>
</feature>
<feature type="transmembrane region" description="Helical" evidence="8">
    <location>
        <begin position="184"/>
        <end position="203"/>
    </location>
</feature>
<feature type="region of interest" description="Disordered" evidence="7">
    <location>
        <begin position="1"/>
        <end position="36"/>
    </location>
</feature>
<feature type="transmembrane region" description="Helical" evidence="8">
    <location>
        <begin position="287"/>
        <end position="308"/>
    </location>
</feature>
<feature type="transmembrane region" description="Helical" evidence="8">
    <location>
        <begin position="465"/>
        <end position="483"/>
    </location>
</feature>
<evidence type="ECO:0000256" key="8">
    <source>
        <dbReference type="SAM" id="Phobius"/>
    </source>
</evidence>
<evidence type="ECO:0000256" key="7">
    <source>
        <dbReference type="SAM" id="MobiDB-lite"/>
    </source>
</evidence>
<keyword evidence="4 8" id="KW-0812">Transmembrane</keyword>
<feature type="transmembrane region" description="Helical" evidence="8">
    <location>
        <begin position="419"/>
        <end position="444"/>
    </location>
</feature>
<comment type="subcellular location">
    <subcellularLocation>
        <location evidence="1">Membrane</location>
        <topology evidence="1">Multi-pass membrane protein</topology>
    </subcellularLocation>
</comment>
<feature type="transmembrane region" description="Helical" evidence="8">
    <location>
        <begin position="360"/>
        <end position="385"/>
    </location>
</feature>
<organism evidence="10 11">
    <name type="scientific">Podospora appendiculata</name>
    <dbReference type="NCBI Taxonomy" id="314037"/>
    <lineage>
        <taxon>Eukaryota</taxon>
        <taxon>Fungi</taxon>
        <taxon>Dikarya</taxon>
        <taxon>Ascomycota</taxon>
        <taxon>Pezizomycotina</taxon>
        <taxon>Sordariomycetes</taxon>
        <taxon>Sordariomycetidae</taxon>
        <taxon>Sordariales</taxon>
        <taxon>Podosporaceae</taxon>
        <taxon>Podospora</taxon>
    </lineage>
</organism>
<feature type="transmembrane region" description="Helical" evidence="8">
    <location>
        <begin position="98"/>
        <end position="118"/>
    </location>
</feature>
<dbReference type="PROSITE" id="PS50850">
    <property type="entry name" value="MFS"/>
    <property type="match status" value="1"/>
</dbReference>
<evidence type="ECO:0000256" key="6">
    <source>
        <dbReference type="ARBA" id="ARBA00023136"/>
    </source>
</evidence>
<reference evidence="10" key="1">
    <citation type="journal article" date="2023" name="Mol. Phylogenet. Evol.">
        <title>Genome-scale phylogeny and comparative genomics of the fungal order Sordariales.</title>
        <authorList>
            <person name="Hensen N."/>
            <person name="Bonometti L."/>
            <person name="Westerberg I."/>
            <person name="Brannstrom I.O."/>
            <person name="Guillou S."/>
            <person name="Cros-Aarteil S."/>
            <person name="Calhoun S."/>
            <person name="Haridas S."/>
            <person name="Kuo A."/>
            <person name="Mondo S."/>
            <person name="Pangilinan J."/>
            <person name="Riley R."/>
            <person name="LaButti K."/>
            <person name="Andreopoulos B."/>
            <person name="Lipzen A."/>
            <person name="Chen C."/>
            <person name="Yan M."/>
            <person name="Daum C."/>
            <person name="Ng V."/>
            <person name="Clum A."/>
            <person name="Steindorff A."/>
            <person name="Ohm R.A."/>
            <person name="Martin F."/>
            <person name="Silar P."/>
            <person name="Natvig D.O."/>
            <person name="Lalanne C."/>
            <person name="Gautier V."/>
            <person name="Ament-Velasquez S.L."/>
            <person name="Kruys A."/>
            <person name="Hutchinson M.I."/>
            <person name="Powell A.J."/>
            <person name="Barry K."/>
            <person name="Miller A.N."/>
            <person name="Grigoriev I.V."/>
            <person name="Debuchy R."/>
            <person name="Gladieux P."/>
            <person name="Hiltunen Thoren M."/>
            <person name="Johannesson H."/>
        </authorList>
    </citation>
    <scope>NUCLEOTIDE SEQUENCE</scope>
    <source>
        <strain evidence="10">CBS 314.62</strain>
    </source>
</reference>
<feature type="transmembrane region" description="Helical" evidence="8">
    <location>
        <begin position="215"/>
        <end position="234"/>
    </location>
</feature>
<evidence type="ECO:0000313" key="10">
    <source>
        <dbReference type="EMBL" id="KAK3690291.1"/>
    </source>
</evidence>
<dbReference type="GO" id="GO:0005886">
    <property type="term" value="C:plasma membrane"/>
    <property type="evidence" value="ECO:0007669"/>
    <property type="project" value="TreeGrafter"/>
</dbReference>
<gene>
    <name evidence="10" type="ORF">B0T22DRAFT_463303</name>
</gene>
<comment type="caution">
    <text evidence="10">The sequence shown here is derived from an EMBL/GenBank/DDBJ whole genome shotgun (WGS) entry which is preliminary data.</text>
</comment>
<dbReference type="EMBL" id="JAULSO010000002">
    <property type="protein sequence ID" value="KAK3690291.1"/>
    <property type="molecule type" value="Genomic_DNA"/>
</dbReference>
<feature type="domain" description="Major facilitator superfamily (MFS) profile" evidence="9">
    <location>
        <begin position="61"/>
        <end position="558"/>
    </location>
</feature>
<keyword evidence="3" id="KW-0813">Transport</keyword>
<feature type="transmembrane region" description="Helical" evidence="8">
    <location>
        <begin position="392"/>
        <end position="413"/>
    </location>
</feature>
<keyword evidence="6 8" id="KW-0472">Membrane</keyword>
<evidence type="ECO:0000256" key="1">
    <source>
        <dbReference type="ARBA" id="ARBA00004141"/>
    </source>
</evidence>
<dbReference type="PANTHER" id="PTHR23501:SF12">
    <property type="entry name" value="MAJOR FACILITATOR SUPERFAMILY (MFS) PROFILE DOMAIN-CONTAINING PROTEIN-RELATED"/>
    <property type="match status" value="1"/>
</dbReference>
<dbReference type="PANTHER" id="PTHR23501">
    <property type="entry name" value="MAJOR FACILITATOR SUPERFAMILY"/>
    <property type="match status" value="1"/>
</dbReference>
<evidence type="ECO:0000256" key="5">
    <source>
        <dbReference type="ARBA" id="ARBA00022989"/>
    </source>
</evidence>
<evidence type="ECO:0000313" key="11">
    <source>
        <dbReference type="Proteomes" id="UP001270362"/>
    </source>
</evidence>
<dbReference type="InterPro" id="IPR020846">
    <property type="entry name" value="MFS_dom"/>
</dbReference>
<feature type="transmembrane region" description="Helical" evidence="8">
    <location>
        <begin position="531"/>
        <end position="553"/>
    </location>
</feature>
<dbReference type="Pfam" id="PF07690">
    <property type="entry name" value="MFS_1"/>
    <property type="match status" value="1"/>
</dbReference>
<feature type="transmembrane region" description="Helical" evidence="8">
    <location>
        <begin position="255"/>
        <end position="281"/>
    </location>
</feature>
<dbReference type="AlphaFoldDB" id="A0AAE0XCV1"/>
<comment type="similarity">
    <text evidence="2">Belongs to the major facilitator superfamily. TCR/Tet family.</text>
</comment>
<name>A0AAE0XCV1_9PEZI</name>
<feature type="transmembrane region" description="Helical" evidence="8">
    <location>
        <begin position="125"/>
        <end position="145"/>
    </location>
</feature>
<proteinExistence type="inferred from homology"/>
<evidence type="ECO:0000256" key="3">
    <source>
        <dbReference type="ARBA" id="ARBA00022448"/>
    </source>
</evidence>
<dbReference type="InterPro" id="IPR011701">
    <property type="entry name" value="MFS"/>
</dbReference>
<dbReference type="Proteomes" id="UP001270362">
    <property type="component" value="Unassembled WGS sequence"/>
</dbReference>
<dbReference type="SUPFAM" id="SSF103473">
    <property type="entry name" value="MFS general substrate transporter"/>
    <property type="match status" value="2"/>
</dbReference>
<reference evidence="10" key="2">
    <citation type="submission" date="2023-06" db="EMBL/GenBank/DDBJ databases">
        <authorList>
            <consortium name="Lawrence Berkeley National Laboratory"/>
            <person name="Haridas S."/>
            <person name="Hensen N."/>
            <person name="Bonometti L."/>
            <person name="Westerberg I."/>
            <person name="Brannstrom I.O."/>
            <person name="Guillou S."/>
            <person name="Cros-Aarteil S."/>
            <person name="Calhoun S."/>
            <person name="Kuo A."/>
            <person name="Mondo S."/>
            <person name="Pangilinan J."/>
            <person name="Riley R."/>
            <person name="Labutti K."/>
            <person name="Andreopoulos B."/>
            <person name="Lipzen A."/>
            <person name="Chen C."/>
            <person name="Yanf M."/>
            <person name="Daum C."/>
            <person name="Ng V."/>
            <person name="Clum A."/>
            <person name="Steindorff A."/>
            <person name="Ohm R."/>
            <person name="Martin F."/>
            <person name="Silar P."/>
            <person name="Natvig D."/>
            <person name="Lalanne C."/>
            <person name="Gautier V."/>
            <person name="Ament-Velasquez S.L."/>
            <person name="Kruys A."/>
            <person name="Hutchinson M.I."/>
            <person name="Powell A.J."/>
            <person name="Barry K."/>
            <person name="Miller A.N."/>
            <person name="Grigoriev I.V."/>
            <person name="Debuchy R."/>
            <person name="Gladieux P."/>
            <person name="Thoren M.H."/>
            <person name="Johannesson H."/>
        </authorList>
    </citation>
    <scope>NUCLEOTIDE SEQUENCE</scope>
    <source>
        <strain evidence="10">CBS 314.62</strain>
    </source>
</reference>
<sequence length="572" mass="61082">MSVSEKSAEKSVLGASGSDRENGLPESSSPAPAPKFGDPDFDVSALHDNVRKITGFRWFLICAGLYCSCLIYGLDTTIAADIQGAVTETYQNVPQLPWVGAGFSLGSVATIMPYNALFGKFNMKWLYIGGILLFEIGSALCGAAPTIEALIVGRVLAGAGGTGIYLGGLNHFSALCTREERGTFISGLSFCWGLGTILGPVVGGGFSQSSATWRWGFYINLIIGAIFAPIYLFYLPVIRPSTGESVRSRLVKVDWVGGVLSCGMWVAFALAFISAGGIWGWNDGRTIATIVVFAALLILYALQQYFLVWTTMEDRSFPMHLLRSRTQLLCYIATSATITCMYVPTFYIPVYFQFVNNDSALMAAVRLLPLLLLSIAFTLGSGWALPKINVYAAIYVFSGILLTIAGALFYVFLKPSTNVANIYGFSIILGAGVGCTMQMGYAVASLSCKPADALNSLSLQNVSQIGSQVLCLVIAGRVFQSVAVDHLTVVLAGQGFSLTDIQSIVAGAQSTLFQRLDGDLKVAALEAVTNALQTTFILVVVGGALVTLCGVLMKWQKLFPGETTTEREGIEA</sequence>
<accession>A0AAE0XCV1</accession>
<protein>
    <submittedName>
        <fullName evidence="10">Major facilitator superfamily-domain-containing protein</fullName>
    </submittedName>
</protein>
<evidence type="ECO:0000256" key="4">
    <source>
        <dbReference type="ARBA" id="ARBA00022692"/>
    </source>
</evidence>
<evidence type="ECO:0000256" key="2">
    <source>
        <dbReference type="ARBA" id="ARBA00007520"/>
    </source>
</evidence>
<evidence type="ECO:0000259" key="9">
    <source>
        <dbReference type="PROSITE" id="PS50850"/>
    </source>
</evidence>